<feature type="transmembrane region" description="Helical" evidence="2">
    <location>
        <begin position="173"/>
        <end position="193"/>
    </location>
</feature>
<gene>
    <name evidence="3" type="ORF">QTP70_018891</name>
</gene>
<dbReference type="PANTHER" id="PTHR40472">
    <property type="entry name" value="RICIN B-TYPE LECTIN DOMAIN-CONTAINING PROTEIN"/>
    <property type="match status" value="1"/>
</dbReference>
<proteinExistence type="predicted"/>
<dbReference type="EMBL" id="JAUCMX010000020">
    <property type="protein sequence ID" value="KAK3515400.1"/>
    <property type="molecule type" value="Genomic_DNA"/>
</dbReference>
<keyword evidence="2" id="KW-0812">Transmembrane</keyword>
<evidence type="ECO:0000256" key="1">
    <source>
        <dbReference type="SAM" id="Coils"/>
    </source>
</evidence>
<protein>
    <recommendedName>
        <fullName evidence="5">Rapunzel</fullName>
    </recommendedName>
</protein>
<keyword evidence="1" id="KW-0175">Coiled coil</keyword>
<keyword evidence="2" id="KW-1133">Transmembrane helix</keyword>
<reference evidence="3" key="1">
    <citation type="submission" date="2023-06" db="EMBL/GenBank/DDBJ databases">
        <title>Male Hemibagrus guttatus genome.</title>
        <authorList>
            <person name="Bian C."/>
        </authorList>
    </citation>
    <scope>NUCLEOTIDE SEQUENCE</scope>
    <source>
        <strain evidence="3">Male_cb2023</strain>
        <tissue evidence="3">Muscle</tissue>
    </source>
</reference>
<dbReference type="AlphaFoldDB" id="A0AAE0Q884"/>
<name>A0AAE0Q884_9TELE</name>
<evidence type="ECO:0000313" key="4">
    <source>
        <dbReference type="Proteomes" id="UP001274896"/>
    </source>
</evidence>
<feature type="coiled-coil region" evidence="1">
    <location>
        <begin position="305"/>
        <end position="339"/>
    </location>
</feature>
<evidence type="ECO:0008006" key="5">
    <source>
        <dbReference type="Google" id="ProtNLM"/>
    </source>
</evidence>
<organism evidence="3 4">
    <name type="scientific">Hemibagrus guttatus</name>
    <dbReference type="NCBI Taxonomy" id="175788"/>
    <lineage>
        <taxon>Eukaryota</taxon>
        <taxon>Metazoa</taxon>
        <taxon>Chordata</taxon>
        <taxon>Craniata</taxon>
        <taxon>Vertebrata</taxon>
        <taxon>Euteleostomi</taxon>
        <taxon>Actinopterygii</taxon>
        <taxon>Neopterygii</taxon>
        <taxon>Teleostei</taxon>
        <taxon>Ostariophysi</taxon>
        <taxon>Siluriformes</taxon>
        <taxon>Bagridae</taxon>
        <taxon>Hemibagrus</taxon>
    </lineage>
</organism>
<keyword evidence="2" id="KW-0472">Membrane</keyword>
<comment type="caution">
    <text evidence="3">The sequence shown here is derived from an EMBL/GenBank/DDBJ whole genome shotgun (WGS) entry which is preliminary data.</text>
</comment>
<keyword evidence="4" id="KW-1185">Reference proteome</keyword>
<dbReference type="Proteomes" id="UP001274896">
    <property type="component" value="Unassembled WGS sequence"/>
</dbReference>
<accession>A0AAE0Q884</accession>
<dbReference type="InterPro" id="IPR039051">
    <property type="entry name" value="SE-CTX-like"/>
</dbReference>
<sequence>MVDKGQIKQTAAIVLGCLESVSSFASTFNPLFGIVTTLVGAVRKGLVEDDTHELDKDFQQIHDKLESISVQNKQLLDQIHITEISANYGQLEKNIETQYKAFKNMVDSIRKNPGKSDGYREDFKKIYRKQKGRLNLNVYYDAVIQDEGPFGRPLLKYYLEHSKRNRNIMEAKCAHLTYLFHIGLIALMAYYVVTEDDEDEFREEWGQKVFNIQTKMQEVLDECNEKKNVCSVKGLRQNLFHHPMSNMSGVAEWLMENRDKIEKGVEILGQGCEILAATVGQFNPILEAVFNVSAELLSNPEGKEAKYLAEQFEKVNENLEKVQSEIKKTELAMQRSSLNIQNFNYYTQIINQHEMFKYIFTAKPKFKKLKREEFLIYFEEYEGDKNLDCLYEAIVKENQSGQTMLDTILATEQRSRRAVEEFCASLKKVLVVGIISLMGYAALKEDTVEEELVKKWLARMEDVETCMKAAVDECVNNFAEQAKIDIDEKLIEKQSSVDPEFTQFILNALVEKYYWVSWSVRVFKDDETKLGKLLFGKKRHINGGGDNYFEHLCSNKIRIVVSFTADPKTLNKNQIKDQIENEKGGVESVAESLSKSFPNCLVHTISRSKKVEEANNFNPEHFYYISHKKAHICIHSE</sequence>
<evidence type="ECO:0000256" key="2">
    <source>
        <dbReference type="SAM" id="Phobius"/>
    </source>
</evidence>
<dbReference type="PANTHER" id="PTHR40472:SF10">
    <property type="entry name" value="RAPUNZEL 5"/>
    <property type="match status" value="1"/>
</dbReference>
<evidence type="ECO:0000313" key="3">
    <source>
        <dbReference type="EMBL" id="KAK3515400.1"/>
    </source>
</evidence>